<name>A0A4P6EVW8_9MICO</name>
<dbReference type="OrthoDB" id="4793549at2"/>
<evidence type="ECO:0000313" key="2">
    <source>
        <dbReference type="EMBL" id="QAY64667.1"/>
    </source>
</evidence>
<keyword evidence="1" id="KW-0812">Transmembrane</keyword>
<organism evidence="2 3">
    <name type="scientific">Xylanimonas allomyrinae</name>
    <dbReference type="NCBI Taxonomy" id="2509459"/>
    <lineage>
        <taxon>Bacteria</taxon>
        <taxon>Bacillati</taxon>
        <taxon>Actinomycetota</taxon>
        <taxon>Actinomycetes</taxon>
        <taxon>Micrococcales</taxon>
        <taxon>Promicromonosporaceae</taxon>
        <taxon>Xylanimonas</taxon>
    </lineage>
</organism>
<evidence type="ECO:0000313" key="3">
    <source>
        <dbReference type="Proteomes" id="UP000291758"/>
    </source>
</evidence>
<accession>A0A4P6EVW8</accession>
<feature type="transmembrane region" description="Helical" evidence="1">
    <location>
        <begin position="15"/>
        <end position="39"/>
    </location>
</feature>
<dbReference type="KEGG" id="xyl:ET495_00795"/>
<evidence type="ECO:0000256" key="1">
    <source>
        <dbReference type="SAM" id="Phobius"/>
    </source>
</evidence>
<dbReference type="EMBL" id="CP035495">
    <property type="protein sequence ID" value="QAY64667.1"/>
    <property type="molecule type" value="Genomic_DNA"/>
</dbReference>
<keyword evidence="1" id="KW-0472">Membrane</keyword>
<proteinExistence type="predicted"/>
<sequence length="159" mass="16091">MAARERAPQAEDGRILLLTLGFVVLGLMLVAVVASAAAVHLDHKRLYNLADVLAASAADAMPPGRHLVAAAPGVGGGGLLLSDDAVARAVAAELAAYPFPEQLPEGLRVAEADSPDGRSARVTLVASSHPPLVGWFTRTAGHGFTISASSTARAVTGGP</sequence>
<dbReference type="Proteomes" id="UP000291758">
    <property type="component" value="Chromosome"/>
</dbReference>
<keyword evidence="1" id="KW-1133">Transmembrane helix</keyword>
<reference evidence="2 3" key="1">
    <citation type="submission" date="2019-01" db="EMBL/GenBank/DDBJ databases">
        <title>Genome sequencing of strain 2JSPR-7.</title>
        <authorList>
            <person name="Heo J."/>
            <person name="Kim S.-J."/>
            <person name="Kim J.-S."/>
            <person name="Hong S.-B."/>
            <person name="Kwon S.-W."/>
        </authorList>
    </citation>
    <scope>NUCLEOTIDE SEQUENCE [LARGE SCALE GENOMIC DNA]</scope>
    <source>
        <strain evidence="2 3">2JSPR-7</strain>
    </source>
</reference>
<keyword evidence="3" id="KW-1185">Reference proteome</keyword>
<gene>
    <name evidence="2" type="ORF">ET495_00795</name>
</gene>
<dbReference type="AlphaFoldDB" id="A0A4P6EVW8"/>
<protein>
    <submittedName>
        <fullName evidence="2">Uncharacterized protein</fullName>
    </submittedName>
</protein>